<gene>
    <name evidence="2" type="ORF">G8O67_004504</name>
</gene>
<evidence type="ECO:0000256" key="1">
    <source>
        <dbReference type="SAM" id="MobiDB-lite"/>
    </source>
</evidence>
<feature type="region of interest" description="Disordered" evidence="1">
    <location>
        <begin position="1"/>
        <end position="22"/>
    </location>
</feature>
<comment type="caution">
    <text evidence="2">The sequence shown here is derived from an EMBL/GenBank/DDBJ whole genome shotgun (WGS) entry which is preliminary data.</text>
</comment>
<evidence type="ECO:0000313" key="2">
    <source>
        <dbReference type="EMBL" id="HAG0017145.1"/>
    </source>
</evidence>
<reference evidence="2" key="1">
    <citation type="journal article" date="2018" name="Genome Biol.">
        <title>SKESA: strategic k-mer extension for scrupulous assemblies.</title>
        <authorList>
            <person name="Souvorov A."/>
            <person name="Agarwala R."/>
            <person name="Lipman D.J."/>
        </authorList>
    </citation>
    <scope>NUCLEOTIDE SEQUENCE</scope>
    <source>
        <strain evidence="2">MA.CK_00/00002125</strain>
    </source>
</reference>
<proteinExistence type="predicted"/>
<dbReference type="AlphaFoldDB" id="A0A756IDJ3"/>
<reference evidence="2" key="2">
    <citation type="submission" date="2020-02" db="EMBL/GenBank/DDBJ databases">
        <authorList>
            <consortium name="NCBI Pathogen Detection Project"/>
        </authorList>
    </citation>
    <scope>NUCLEOTIDE SEQUENCE</scope>
    <source>
        <strain evidence="2">MA.CK_00/00002125</strain>
    </source>
</reference>
<protein>
    <submittedName>
        <fullName evidence="2">Uncharacterized protein</fullName>
    </submittedName>
</protein>
<sequence length="65" mass="7124">MKRHQKWMRAGTRRNVGTRHAKRRCALQPGSLTAGVRKAQETARKKGGVTGTVAASLPLTFAIRP</sequence>
<dbReference type="EMBL" id="DAAWYJ010000025">
    <property type="protein sequence ID" value="HAG0017145.1"/>
    <property type="molecule type" value="Genomic_DNA"/>
</dbReference>
<organism evidence="2">
    <name type="scientific">Salmonella enterica</name>
    <name type="common">Salmonella choleraesuis</name>
    <dbReference type="NCBI Taxonomy" id="28901"/>
    <lineage>
        <taxon>Bacteria</taxon>
        <taxon>Pseudomonadati</taxon>
        <taxon>Pseudomonadota</taxon>
        <taxon>Gammaproteobacteria</taxon>
        <taxon>Enterobacterales</taxon>
        <taxon>Enterobacteriaceae</taxon>
        <taxon>Salmonella</taxon>
    </lineage>
</organism>
<accession>A0A756IDJ3</accession>
<name>A0A756IDJ3_SALER</name>